<reference evidence="1" key="1">
    <citation type="journal article" date="2021" name="Proc. Natl. Acad. Sci. U.S.A.">
        <title>A Catalog of Tens of Thousands of Viruses from Human Metagenomes Reveals Hidden Associations with Chronic Diseases.</title>
        <authorList>
            <person name="Tisza M.J."/>
            <person name="Buck C.B."/>
        </authorList>
    </citation>
    <scope>NUCLEOTIDE SEQUENCE</scope>
    <source>
        <strain evidence="1">CtE0n6</strain>
    </source>
</reference>
<evidence type="ECO:0000313" key="1">
    <source>
        <dbReference type="EMBL" id="DAE29986.1"/>
    </source>
</evidence>
<organism evidence="1">
    <name type="scientific">virus sp. ctE0n6</name>
    <dbReference type="NCBI Taxonomy" id="2827985"/>
    <lineage>
        <taxon>Viruses</taxon>
    </lineage>
</organism>
<sequence>MPKRLIIPIEFSANKEDEISMYLKLKSFTNPASIIKDILKGNLSPSILSEDKK</sequence>
<protein>
    <submittedName>
        <fullName evidence="1">Uncharacterized protein</fullName>
    </submittedName>
</protein>
<dbReference type="EMBL" id="BK059101">
    <property type="protein sequence ID" value="DAE29986.1"/>
    <property type="molecule type" value="Genomic_DNA"/>
</dbReference>
<proteinExistence type="predicted"/>
<name>A0A8S5RFT4_9VIRU</name>
<accession>A0A8S5RFT4</accession>